<proteinExistence type="predicted"/>
<dbReference type="EMBL" id="BMND01000044">
    <property type="protein sequence ID" value="GGN61892.1"/>
    <property type="molecule type" value="Genomic_DNA"/>
</dbReference>
<sequence>MAAVSKDLKTEAARRDRHTRAAVATVAPTSAGMAACRADVDLFDRAASARAPLTTRIEAATACATCPFATTCGFRVAMPMASSRAKARSLNRRAT</sequence>
<accession>A0ABQ2JZE4</accession>
<dbReference type="Proteomes" id="UP000600080">
    <property type="component" value="Unassembled WGS sequence"/>
</dbReference>
<reference evidence="3" key="1">
    <citation type="journal article" date="2019" name="Int. J. Syst. Evol. Microbiol.">
        <title>The Global Catalogue of Microorganisms (GCM) 10K type strain sequencing project: providing services to taxonomists for standard genome sequencing and annotation.</title>
        <authorList>
            <consortium name="The Broad Institute Genomics Platform"/>
            <consortium name="The Broad Institute Genome Sequencing Center for Infectious Disease"/>
            <person name="Wu L."/>
            <person name="Ma J."/>
        </authorList>
    </citation>
    <scope>NUCLEOTIDE SEQUENCE [LARGE SCALE GENOMIC DNA]</scope>
    <source>
        <strain evidence="3">CGMCC 4.7323</strain>
    </source>
</reference>
<protein>
    <recommendedName>
        <fullName evidence="4">4Fe-4S Wbl-type domain-containing protein</fullName>
    </recommendedName>
</protein>
<evidence type="ECO:0000313" key="2">
    <source>
        <dbReference type="EMBL" id="GGN61892.1"/>
    </source>
</evidence>
<feature type="region of interest" description="Disordered" evidence="1">
    <location>
        <begin position="1"/>
        <end position="21"/>
    </location>
</feature>
<name>A0ABQ2JZE4_9ACTN</name>
<comment type="caution">
    <text evidence="2">The sequence shown here is derived from an EMBL/GenBank/DDBJ whole genome shotgun (WGS) entry which is preliminary data.</text>
</comment>
<evidence type="ECO:0000313" key="3">
    <source>
        <dbReference type="Proteomes" id="UP000600080"/>
    </source>
</evidence>
<gene>
    <name evidence="2" type="ORF">GCM10012285_61380</name>
</gene>
<keyword evidence="3" id="KW-1185">Reference proteome</keyword>
<feature type="compositionally biased region" description="Basic and acidic residues" evidence="1">
    <location>
        <begin position="1"/>
        <end position="14"/>
    </location>
</feature>
<evidence type="ECO:0008006" key="4">
    <source>
        <dbReference type="Google" id="ProtNLM"/>
    </source>
</evidence>
<evidence type="ECO:0000256" key="1">
    <source>
        <dbReference type="SAM" id="MobiDB-lite"/>
    </source>
</evidence>
<organism evidence="2 3">
    <name type="scientific">Streptomyces kronopolitis</name>
    <dbReference type="NCBI Taxonomy" id="1612435"/>
    <lineage>
        <taxon>Bacteria</taxon>
        <taxon>Bacillati</taxon>
        <taxon>Actinomycetota</taxon>
        <taxon>Actinomycetes</taxon>
        <taxon>Kitasatosporales</taxon>
        <taxon>Streptomycetaceae</taxon>
        <taxon>Streptomyces</taxon>
    </lineage>
</organism>